<dbReference type="PROSITE" id="PS50280">
    <property type="entry name" value="SET"/>
    <property type="match status" value="1"/>
</dbReference>
<keyword evidence="3" id="KW-1185">Reference proteome</keyword>
<reference evidence="2 3" key="1">
    <citation type="submission" date="2019-04" db="EMBL/GenBank/DDBJ databases">
        <authorList>
            <person name="Van Vliet M D."/>
        </authorList>
    </citation>
    <scope>NUCLEOTIDE SEQUENCE [LARGE SCALE GENOMIC DNA]</scope>
    <source>
        <strain evidence="2 3">F1</strain>
    </source>
</reference>
<evidence type="ECO:0000259" key="1">
    <source>
        <dbReference type="PROSITE" id="PS50280"/>
    </source>
</evidence>
<dbReference type="SMART" id="SM00317">
    <property type="entry name" value="SET"/>
    <property type="match status" value="1"/>
</dbReference>
<dbReference type="Proteomes" id="UP000366872">
    <property type="component" value="Unassembled WGS sequence"/>
</dbReference>
<gene>
    <name evidence="2" type="ORF">PDESU_00087</name>
</gene>
<accession>A0A6C2TVE1</accession>
<dbReference type="Pfam" id="PF00856">
    <property type="entry name" value="SET"/>
    <property type="match status" value="1"/>
</dbReference>
<dbReference type="AlphaFoldDB" id="A0A6C2TVE1"/>
<organism evidence="2 3">
    <name type="scientific">Pontiella desulfatans</name>
    <dbReference type="NCBI Taxonomy" id="2750659"/>
    <lineage>
        <taxon>Bacteria</taxon>
        <taxon>Pseudomonadati</taxon>
        <taxon>Kiritimatiellota</taxon>
        <taxon>Kiritimatiellia</taxon>
        <taxon>Kiritimatiellales</taxon>
        <taxon>Pontiellaceae</taxon>
        <taxon>Pontiella</taxon>
    </lineage>
</organism>
<evidence type="ECO:0000313" key="2">
    <source>
        <dbReference type="EMBL" id="VGO11543.1"/>
    </source>
</evidence>
<dbReference type="CDD" id="cd08161">
    <property type="entry name" value="SET"/>
    <property type="match status" value="1"/>
</dbReference>
<dbReference type="InterPro" id="IPR046341">
    <property type="entry name" value="SET_dom_sf"/>
</dbReference>
<dbReference type="EMBL" id="CAAHFG010000001">
    <property type="protein sequence ID" value="VGO11543.1"/>
    <property type="molecule type" value="Genomic_DNA"/>
</dbReference>
<feature type="domain" description="SET" evidence="1">
    <location>
        <begin position="5"/>
        <end position="100"/>
    </location>
</feature>
<dbReference type="RefSeq" id="WP_222846989.1">
    <property type="nucleotide sequence ID" value="NZ_CAAHFG010000001.1"/>
</dbReference>
<dbReference type="Gene3D" id="2.170.270.10">
    <property type="entry name" value="SET domain"/>
    <property type="match status" value="1"/>
</dbReference>
<dbReference type="SUPFAM" id="SSF82199">
    <property type="entry name" value="SET domain"/>
    <property type="match status" value="1"/>
</dbReference>
<sequence length="111" mass="12723">MPNMHKLEVRDSRIHGKGVYAIEPIDKGAKIGTYHGHRTEEDDTYVLWVTDEDGVEYGVNGYTNLKFLNHSCEPNAEFDGEELHALRAIDPGDEITFHYGNLFVEWLESEK</sequence>
<dbReference type="PANTHER" id="PTHR12197">
    <property type="entry name" value="HISTONE-LYSINE N-METHYLTRANSFERASE SMYD"/>
    <property type="match status" value="1"/>
</dbReference>
<name>A0A6C2TVE1_PONDE</name>
<dbReference type="InterPro" id="IPR001214">
    <property type="entry name" value="SET_dom"/>
</dbReference>
<dbReference type="InterPro" id="IPR050869">
    <property type="entry name" value="H3K4_H4K5_MeTrfase"/>
</dbReference>
<protein>
    <recommendedName>
        <fullName evidence="1">SET domain-containing protein</fullName>
    </recommendedName>
</protein>
<proteinExistence type="predicted"/>
<evidence type="ECO:0000313" key="3">
    <source>
        <dbReference type="Proteomes" id="UP000366872"/>
    </source>
</evidence>